<reference evidence="1 2" key="1">
    <citation type="journal article" date="2021" name="Elife">
        <title>Chloroplast acquisition without the gene transfer in kleptoplastic sea slugs, Plakobranchus ocellatus.</title>
        <authorList>
            <person name="Maeda T."/>
            <person name="Takahashi S."/>
            <person name="Yoshida T."/>
            <person name="Shimamura S."/>
            <person name="Takaki Y."/>
            <person name="Nagai Y."/>
            <person name="Toyoda A."/>
            <person name="Suzuki Y."/>
            <person name="Arimoto A."/>
            <person name="Ishii H."/>
            <person name="Satoh N."/>
            <person name="Nishiyama T."/>
            <person name="Hasebe M."/>
            <person name="Maruyama T."/>
            <person name="Minagawa J."/>
            <person name="Obokata J."/>
            <person name="Shigenobu S."/>
        </authorList>
    </citation>
    <scope>NUCLEOTIDE SEQUENCE [LARGE SCALE GENOMIC DNA]</scope>
</reference>
<name>A0AAV4AXY6_9GAST</name>
<dbReference type="EMBL" id="BLXT01004436">
    <property type="protein sequence ID" value="GFO12634.1"/>
    <property type="molecule type" value="Genomic_DNA"/>
</dbReference>
<dbReference type="AlphaFoldDB" id="A0AAV4AXY6"/>
<dbReference type="Proteomes" id="UP000735302">
    <property type="component" value="Unassembled WGS sequence"/>
</dbReference>
<keyword evidence="2" id="KW-1185">Reference proteome</keyword>
<proteinExistence type="predicted"/>
<accession>A0AAV4AXY6</accession>
<protein>
    <recommendedName>
        <fullName evidence="3">Transposase</fullName>
    </recommendedName>
</protein>
<evidence type="ECO:0008006" key="3">
    <source>
        <dbReference type="Google" id="ProtNLM"/>
    </source>
</evidence>
<evidence type="ECO:0000313" key="1">
    <source>
        <dbReference type="EMBL" id="GFO12634.1"/>
    </source>
</evidence>
<sequence length="145" mass="15801">MAPTTYPHLAAACATVNAGPSRLHLTAGQPPAHRARETQAYLAIQATFYSWTMPQPIVPGKHKLTSPSRLHLTAGQCPSLSCQGNTSLPRHPGYILQQDNAPAHRARETQVYLAIQATSYSRTMPRPIVPGKHKLTSPSRLHLVL</sequence>
<gene>
    <name evidence="1" type="ORF">PoB_003913900</name>
</gene>
<evidence type="ECO:0000313" key="2">
    <source>
        <dbReference type="Proteomes" id="UP000735302"/>
    </source>
</evidence>
<comment type="caution">
    <text evidence="1">The sequence shown here is derived from an EMBL/GenBank/DDBJ whole genome shotgun (WGS) entry which is preliminary data.</text>
</comment>
<organism evidence="1 2">
    <name type="scientific">Plakobranchus ocellatus</name>
    <dbReference type="NCBI Taxonomy" id="259542"/>
    <lineage>
        <taxon>Eukaryota</taxon>
        <taxon>Metazoa</taxon>
        <taxon>Spiralia</taxon>
        <taxon>Lophotrochozoa</taxon>
        <taxon>Mollusca</taxon>
        <taxon>Gastropoda</taxon>
        <taxon>Heterobranchia</taxon>
        <taxon>Euthyneura</taxon>
        <taxon>Panpulmonata</taxon>
        <taxon>Sacoglossa</taxon>
        <taxon>Placobranchoidea</taxon>
        <taxon>Plakobranchidae</taxon>
        <taxon>Plakobranchus</taxon>
    </lineage>
</organism>